<comment type="catalytic activity">
    <reaction evidence="1">
        <text>Random endo-hydrolysis of N-acetyl-beta-D-glucosaminide (1-&gt;4)-beta-linkages in chitin and chitodextrins.</text>
        <dbReference type="EC" id="3.2.1.14"/>
    </reaction>
</comment>
<organism evidence="10 11">
    <name type="scientific">Vanrija albida</name>
    <dbReference type="NCBI Taxonomy" id="181172"/>
    <lineage>
        <taxon>Eukaryota</taxon>
        <taxon>Fungi</taxon>
        <taxon>Dikarya</taxon>
        <taxon>Basidiomycota</taxon>
        <taxon>Agaricomycotina</taxon>
        <taxon>Tremellomycetes</taxon>
        <taxon>Trichosporonales</taxon>
        <taxon>Trichosporonaceae</taxon>
        <taxon>Vanrija</taxon>
    </lineage>
</organism>
<dbReference type="InterPro" id="IPR017853">
    <property type="entry name" value="GH"/>
</dbReference>
<keyword evidence="3" id="KW-0146">Chitin degradation</keyword>
<name>A0ABR3Q3U8_9TREE</name>
<feature type="chain" id="PRO_5045477589" description="GH18 domain-containing protein" evidence="8">
    <location>
        <begin position="19"/>
        <end position="620"/>
    </location>
</feature>
<evidence type="ECO:0000313" key="10">
    <source>
        <dbReference type="EMBL" id="KAL1409333.1"/>
    </source>
</evidence>
<dbReference type="CDD" id="cd00598">
    <property type="entry name" value="GH18_chitinase-like"/>
    <property type="match status" value="1"/>
</dbReference>
<dbReference type="Proteomes" id="UP001565368">
    <property type="component" value="Unassembled WGS sequence"/>
</dbReference>
<evidence type="ECO:0000256" key="7">
    <source>
        <dbReference type="RuleBase" id="RU000489"/>
    </source>
</evidence>
<dbReference type="InterPro" id="IPR001579">
    <property type="entry name" value="Glyco_hydro_18_chit_AS"/>
</dbReference>
<proteinExistence type="predicted"/>
<sequence length="620" mass="66330">MALVAATLLLALAVPARALPAPVAQRDGCTMGAWQCDGASLQICNWGSWVTMAECTAPGTVADGPLIGCVWKFQVPINTPTTASATSSSVKTASSASATTPVIHSSSSSALSTTSPAAHSSSSSTTISPAHSSLLHVPVYLALQAPVYLTLQVPLYLGSIALGDFSLGDISPGDIALDHDRAGLDRLGLDRLGLDRLGLDRVNCVSLFPCPLVVVVVVGVVERGERGLFVGVPQHPGPNDDHSIHHGCIHHDVPVKHPLHLDQHRLAFLDFERRPVIELVNCLPALLVGVFVRELLAPLIDRLELRAVILHSLQFDRLVQHHCASSSAPSPSSTPPAQHQWSAPHYVIYADAWFTNGQLPSAAQLGKFNRLLLSFDLLEGPWDDALLWTQLPAATRRQFLDEYHAAGVALMVSAFGATDVPTTVGADPIGVANSIATFVKDYEFDGVDIDYEDFGAFALGTGAQWLITFQTQLRSQLGNGYLISHAPVAPWFDRAAYLDGAYAAVYSAVGDTIDFFNLQYYNQYSAFTDCTSLITDSGSTQWPGVAIQQLHEQQGIPYDKLVLGKPINTAAQNNGGYMDPSALAQCVAQGKALGWPGSVMFWQWSNSVNAAQIIQTVIGN</sequence>
<evidence type="ECO:0000313" key="11">
    <source>
        <dbReference type="Proteomes" id="UP001565368"/>
    </source>
</evidence>
<keyword evidence="5 7" id="KW-0326">Glycosidase</keyword>
<evidence type="ECO:0000256" key="5">
    <source>
        <dbReference type="ARBA" id="ARBA00023295"/>
    </source>
</evidence>
<dbReference type="PROSITE" id="PS01095">
    <property type="entry name" value="GH18_1"/>
    <property type="match status" value="1"/>
</dbReference>
<evidence type="ECO:0000256" key="8">
    <source>
        <dbReference type="SAM" id="SignalP"/>
    </source>
</evidence>
<keyword evidence="8" id="KW-0732">Signal</keyword>
<gene>
    <name evidence="10" type="ORF">Q8F55_003315</name>
</gene>
<keyword evidence="4" id="KW-0119">Carbohydrate metabolism</keyword>
<feature type="signal peptide" evidence="8">
    <location>
        <begin position="1"/>
        <end position="18"/>
    </location>
</feature>
<comment type="caution">
    <text evidence="10">The sequence shown here is derived from an EMBL/GenBank/DDBJ whole genome shotgun (WGS) entry which is preliminary data.</text>
</comment>
<dbReference type="EMBL" id="JBBXJM010000003">
    <property type="protein sequence ID" value="KAL1409333.1"/>
    <property type="molecule type" value="Genomic_DNA"/>
</dbReference>
<dbReference type="GeneID" id="95984358"/>
<protein>
    <recommendedName>
        <fullName evidence="9">GH18 domain-containing protein</fullName>
    </recommendedName>
</protein>
<feature type="domain" description="GH18" evidence="9">
    <location>
        <begin position="344"/>
        <end position="620"/>
    </location>
</feature>
<keyword evidence="2 7" id="KW-0378">Hydrolase</keyword>
<dbReference type="InterPro" id="IPR001223">
    <property type="entry name" value="Glyco_hydro18_cat"/>
</dbReference>
<evidence type="ECO:0000256" key="1">
    <source>
        <dbReference type="ARBA" id="ARBA00000822"/>
    </source>
</evidence>
<reference evidence="10 11" key="1">
    <citation type="submission" date="2023-08" db="EMBL/GenBank/DDBJ databases">
        <title>Annotated Genome Sequence of Vanrija albida AlHP1.</title>
        <authorList>
            <person name="Herzog R."/>
        </authorList>
    </citation>
    <scope>NUCLEOTIDE SEQUENCE [LARGE SCALE GENOMIC DNA]</scope>
    <source>
        <strain evidence="10 11">AlHP1</strain>
    </source>
</reference>
<dbReference type="SUPFAM" id="SSF51445">
    <property type="entry name" value="(Trans)glycosidases"/>
    <property type="match status" value="1"/>
</dbReference>
<evidence type="ECO:0000256" key="2">
    <source>
        <dbReference type="ARBA" id="ARBA00022801"/>
    </source>
</evidence>
<keyword evidence="11" id="KW-1185">Reference proteome</keyword>
<evidence type="ECO:0000256" key="3">
    <source>
        <dbReference type="ARBA" id="ARBA00023024"/>
    </source>
</evidence>
<evidence type="ECO:0000256" key="4">
    <source>
        <dbReference type="ARBA" id="ARBA00023277"/>
    </source>
</evidence>
<dbReference type="Pfam" id="PF00704">
    <property type="entry name" value="Glyco_hydro_18"/>
    <property type="match status" value="1"/>
</dbReference>
<accession>A0ABR3Q3U8</accession>
<dbReference type="Gene3D" id="3.20.20.80">
    <property type="entry name" value="Glycosidases"/>
    <property type="match status" value="1"/>
</dbReference>
<dbReference type="PROSITE" id="PS51910">
    <property type="entry name" value="GH18_2"/>
    <property type="match status" value="1"/>
</dbReference>
<evidence type="ECO:0000259" key="9">
    <source>
        <dbReference type="PROSITE" id="PS51910"/>
    </source>
</evidence>
<evidence type="ECO:0000256" key="6">
    <source>
        <dbReference type="ARBA" id="ARBA00023326"/>
    </source>
</evidence>
<dbReference type="RefSeq" id="XP_069209277.1">
    <property type="nucleotide sequence ID" value="XM_069351859.1"/>
</dbReference>
<keyword evidence="6" id="KW-0624">Polysaccharide degradation</keyword>